<gene>
    <name evidence="2" type="primary">larC</name>
    <name evidence="3" type="ORF">GCM10010885_09230</name>
</gene>
<comment type="caution">
    <text evidence="3">The sequence shown here is derived from an EMBL/GenBank/DDBJ whole genome shotgun (WGS) entry which is preliminary data.</text>
</comment>
<dbReference type="PANTHER" id="PTHR36566">
    <property type="entry name" value="NICKEL INSERTION PROTEIN-RELATED"/>
    <property type="match status" value="1"/>
</dbReference>
<dbReference type="Pfam" id="PF01969">
    <property type="entry name" value="Ni_insertion"/>
    <property type="match status" value="1"/>
</dbReference>
<reference evidence="3" key="1">
    <citation type="journal article" date="2014" name="Int. J. Syst. Evol. Microbiol.">
        <title>Complete genome sequence of Corynebacterium casei LMG S-19264T (=DSM 44701T), isolated from a smear-ripened cheese.</title>
        <authorList>
            <consortium name="US DOE Joint Genome Institute (JGI-PGF)"/>
            <person name="Walter F."/>
            <person name="Albersmeier A."/>
            <person name="Kalinowski J."/>
            <person name="Ruckert C."/>
        </authorList>
    </citation>
    <scope>NUCLEOTIDE SEQUENCE</scope>
    <source>
        <strain evidence="3">JCM 18487</strain>
    </source>
</reference>
<dbReference type="GO" id="GO:0016829">
    <property type="term" value="F:lyase activity"/>
    <property type="evidence" value="ECO:0007669"/>
    <property type="project" value="UniProtKB-UniRule"/>
</dbReference>
<dbReference type="AlphaFoldDB" id="A0A917NI00"/>
<organism evidence="3 4">
    <name type="scientific">Alicyclobacillus cellulosilyticus</name>
    <dbReference type="NCBI Taxonomy" id="1003997"/>
    <lineage>
        <taxon>Bacteria</taxon>
        <taxon>Bacillati</taxon>
        <taxon>Bacillota</taxon>
        <taxon>Bacilli</taxon>
        <taxon>Bacillales</taxon>
        <taxon>Alicyclobacillaceae</taxon>
        <taxon>Alicyclobacillus</taxon>
    </lineage>
</organism>
<reference evidence="3" key="2">
    <citation type="submission" date="2020-09" db="EMBL/GenBank/DDBJ databases">
        <authorList>
            <person name="Sun Q."/>
            <person name="Ohkuma M."/>
        </authorList>
    </citation>
    <scope>NUCLEOTIDE SEQUENCE</scope>
    <source>
        <strain evidence="3">JCM 18487</strain>
    </source>
</reference>
<dbReference type="GO" id="GO:0016151">
    <property type="term" value="F:nickel cation binding"/>
    <property type="evidence" value="ECO:0007669"/>
    <property type="project" value="UniProtKB-UniRule"/>
</dbReference>
<dbReference type="HAMAP" id="MF_01074">
    <property type="entry name" value="LarC"/>
    <property type="match status" value="1"/>
</dbReference>
<accession>A0A917NI00</accession>
<evidence type="ECO:0000313" key="4">
    <source>
        <dbReference type="Proteomes" id="UP000637695"/>
    </source>
</evidence>
<name>A0A917NI00_9BACL</name>
<comment type="catalytic activity">
    <reaction evidence="2">
        <text>Ni(II)-pyridinium-3,5-bisthiocarboxylate mononucleotide = pyridinium-3,5-bisthiocarboxylate mononucleotide + Ni(2+)</text>
        <dbReference type="Rhea" id="RHEA:54784"/>
        <dbReference type="ChEBI" id="CHEBI:49786"/>
        <dbReference type="ChEBI" id="CHEBI:137372"/>
        <dbReference type="ChEBI" id="CHEBI:137373"/>
        <dbReference type="EC" id="4.99.1.12"/>
    </reaction>
</comment>
<sequence length="438" mass="47046">MNVAKIECPAGASGDMFLGAWLDLGVDEASWRRMLAGLAVDEYEIVVERVKRRGIAATKVHVHTRPSPHHRHLRDIRAIVDASDLPDVVKEKTMEAFTHLAEAEAAVHGTTPESIHFHEVGAVDAIVDIAGTMIAWHLLGQPECVVGPIEVGGGTVECAHGRMPVPAPATERLLQGYPTYSSGVFGETTTPTGAAILRTLAKPAERRVFIGHKSGYGAGTKELPVANVLRIQLGAWADVSADAAAIPDTAGVFARILPVAAGDAAARAAGCAAGDVRQVEAVVIEANVDDMSPEAAGYVLERLLGAGAMDAWWVPVVMKKGRPALMLRALCAPDAAHQVAREVFLQTSSIGLRAYRVDKLELAREWVEVTTRWGPVRVKLARWDGRMVNMAPEFEDCRRIAESCQVAVKEVYQAALAECVLRFQTEHPGDGSHRGLEP</sequence>
<dbReference type="PANTHER" id="PTHR36566:SF1">
    <property type="entry name" value="PYRIDINIUM-3,5-BISTHIOCARBOXYLIC ACID MONONUCLEOTIDE NICKEL INSERTION PROTEIN"/>
    <property type="match status" value="1"/>
</dbReference>
<dbReference type="EMBL" id="BMOY01000010">
    <property type="protein sequence ID" value="GGJ02108.1"/>
    <property type="molecule type" value="Genomic_DNA"/>
</dbReference>
<evidence type="ECO:0000313" key="3">
    <source>
        <dbReference type="EMBL" id="GGJ02108.1"/>
    </source>
</evidence>
<dbReference type="EC" id="4.99.1.12" evidence="2"/>
<dbReference type="NCBIfam" id="TIGR00299">
    <property type="entry name" value="nickel pincer cofactor biosynthesis protein LarC"/>
    <property type="match status" value="1"/>
</dbReference>
<keyword evidence="1 2" id="KW-0533">Nickel</keyword>
<dbReference type="RefSeq" id="WP_188881436.1">
    <property type="nucleotide sequence ID" value="NZ_BMOY01000010.1"/>
</dbReference>
<dbReference type="Gene3D" id="3.10.20.300">
    <property type="entry name" value="mk0293 like domain"/>
    <property type="match status" value="1"/>
</dbReference>
<protein>
    <recommendedName>
        <fullName evidence="2">Pyridinium-3,5-bisthiocarboxylic acid mononucleotide nickel insertion protein</fullName>
        <shortName evidence="2">P2TMN nickel insertion protein</shortName>
        <ecNumber evidence="2">4.99.1.12</ecNumber>
    </recommendedName>
    <alternativeName>
        <fullName evidence="2">Nickel-pincer cofactor biosynthesis protein LarC</fullName>
    </alternativeName>
</protein>
<evidence type="ECO:0000256" key="1">
    <source>
        <dbReference type="ARBA" id="ARBA00022596"/>
    </source>
</evidence>
<comment type="function">
    <text evidence="2">Involved in the biosynthesis of a nickel-pincer cofactor ((SCS)Ni(II) pincer complex). Binds Ni(2+), and functions in nickel delivery to pyridinium-3,5-bisthiocarboxylic acid mononucleotide (P2TMN), to form the mature cofactor. Is thus probably required for the activation of nickel-pincer cofactor-dependent enzymes.</text>
</comment>
<dbReference type="Proteomes" id="UP000637695">
    <property type="component" value="Unassembled WGS sequence"/>
</dbReference>
<keyword evidence="2" id="KW-0456">Lyase</keyword>
<proteinExistence type="inferred from homology"/>
<dbReference type="Gene3D" id="3.30.70.1380">
    <property type="entry name" value="Transcriptional regulatory protein pf0864 domain like"/>
    <property type="match status" value="1"/>
</dbReference>
<dbReference type="InterPro" id="IPR002822">
    <property type="entry name" value="Ni_insertion"/>
</dbReference>
<keyword evidence="4" id="KW-1185">Reference proteome</keyword>
<comment type="similarity">
    <text evidence="2">Belongs to the LarC family.</text>
</comment>
<dbReference type="GO" id="GO:0051604">
    <property type="term" value="P:protein maturation"/>
    <property type="evidence" value="ECO:0007669"/>
    <property type="project" value="UniProtKB-UniRule"/>
</dbReference>
<evidence type="ECO:0000256" key="2">
    <source>
        <dbReference type="HAMAP-Rule" id="MF_01074"/>
    </source>
</evidence>